<evidence type="ECO:0000313" key="1">
    <source>
        <dbReference type="EMBL" id="KAL0126470.1"/>
    </source>
</evidence>
<evidence type="ECO:0000313" key="2">
    <source>
        <dbReference type="Proteomes" id="UP001430953"/>
    </source>
</evidence>
<comment type="caution">
    <text evidence="1">The sequence shown here is derived from an EMBL/GenBank/DDBJ whole genome shotgun (WGS) entry which is preliminary data.</text>
</comment>
<dbReference type="Proteomes" id="UP001430953">
    <property type="component" value="Unassembled WGS sequence"/>
</dbReference>
<protein>
    <recommendedName>
        <fullName evidence="3">Ribosomal protein S14</fullName>
    </recommendedName>
</protein>
<dbReference type="AlphaFoldDB" id="A0AAW2GFR9"/>
<organism evidence="1 2">
    <name type="scientific">Cardiocondyla obscurior</name>
    <dbReference type="NCBI Taxonomy" id="286306"/>
    <lineage>
        <taxon>Eukaryota</taxon>
        <taxon>Metazoa</taxon>
        <taxon>Ecdysozoa</taxon>
        <taxon>Arthropoda</taxon>
        <taxon>Hexapoda</taxon>
        <taxon>Insecta</taxon>
        <taxon>Pterygota</taxon>
        <taxon>Neoptera</taxon>
        <taxon>Endopterygota</taxon>
        <taxon>Hymenoptera</taxon>
        <taxon>Apocrita</taxon>
        <taxon>Aculeata</taxon>
        <taxon>Formicoidea</taxon>
        <taxon>Formicidae</taxon>
        <taxon>Myrmicinae</taxon>
        <taxon>Cardiocondyla</taxon>
    </lineage>
</organism>
<gene>
    <name evidence="1" type="ORF">PUN28_005082</name>
</gene>
<proteinExistence type="predicted"/>
<accession>A0AAW2GFR9</accession>
<sequence length="93" mass="10952">MTEKTDKERITASLRKDISDSSLRLNSHGSAESAETLFPISKKLLRDRTSCQNGGGRIISRFIIARSSFMIREHVQRKMQRTRAFKRDYWHFY</sequence>
<reference evidence="1 2" key="1">
    <citation type="submission" date="2023-03" db="EMBL/GenBank/DDBJ databases">
        <title>High recombination rates correlate with genetic variation in Cardiocondyla obscurior ants.</title>
        <authorList>
            <person name="Errbii M."/>
        </authorList>
    </citation>
    <scope>NUCLEOTIDE SEQUENCE [LARGE SCALE GENOMIC DNA]</scope>
    <source>
        <strain evidence="1">Alpha-2009</strain>
        <tissue evidence="1">Whole body</tissue>
    </source>
</reference>
<name>A0AAW2GFR9_9HYME</name>
<keyword evidence="2" id="KW-1185">Reference proteome</keyword>
<dbReference type="EMBL" id="JADYXP020000004">
    <property type="protein sequence ID" value="KAL0126470.1"/>
    <property type="molecule type" value="Genomic_DNA"/>
</dbReference>
<evidence type="ECO:0008006" key="3">
    <source>
        <dbReference type="Google" id="ProtNLM"/>
    </source>
</evidence>